<dbReference type="STRING" id="105696.A0A1Y2MHQ7"/>
<keyword evidence="3" id="KW-1185">Reference proteome</keyword>
<evidence type="ECO:0000313" key="2">
    <source>
        <dbReference type="EMBL" id="OSS55067.1"/>
    </source>
</evidence>
<evidence type="ECO:0000256" key="1">
    <source>
        <dbReference type="SAM" id="MobiDB-lite"/>
    </source>
</evidence>
<reference evidence="2 3" key="1">
    <citation type="journal article" date="2017" name="Genome Announc.">
        <title>Genome sequence of the saprophytic ascomycete Epicoccum nigrum ICMP 19927 strain isolated from New Zealand.</title>
        <authorList>
            <person name="Fokin M."/>
            <person name="Fleetwood D."/>
            <person name="Weir B.S."/>
            <person name="Villas-Boas S.G."/>
        </authorList>
    </citation>
    <scope>NUCLEOTIDE SEQUENCE [LARGE SCALE GENOMIC DNA]</scope>
    <source>
        <strain evidence="2 3">ICMP 19927</strain>
    </source>
</reference>
<feature type="compositionally biased region" description="Acidic residues" evidence="1">
    <location>
        <begin position="1022"/>
        <end position="1031"/>
    </location>
</feature>
<gene>
    <name evidence="2" type="ORF">B5807_01102</name>
</gene>
<sequence length="1103" mass="123612">MERKHSNVDPGLHPYPQTGTSASQEYHTEAQQLLGKIRRIKSDRDEETVRFTSTAIGQLPEKVFETLEQFQDSVFHVLIERLKLQGLDLPRQKLRQFRWCLPMSLDQQNEWRLLLEDPLAVPPSMLASMMTLKPSTPESEELPQNTNVIYIRTFMLQVSDLRRVLQGLLHDGHDNNTRIFVWLERIDGESDNSYFTLRYLGMSKNRPWDRHASDVYSKSLQSFMGRFYRQAGMDCPTALTSATVHIVEHATSDIRLAADVLNRREQILIALFGDGVLNTEAGGKDIITLTEDDHTLFNSMNTSTYKTDTVRLMLNQTAKCSAITRAMISAYAKDVHSYVKVNPTTRQGYKKTHAFSAKIAKMIEEQGTPRQLSDNSAVMISLGSDIGDTHEEEEEPFFEAGGRSADALTLIYNHFAHWEAKALSGPFDHELTKKLAKAHALPFADLFPWHVKNNDDFPGASRLTGTYMNSVKPMIVVTYGAVPTYAAKRSFKSFTYNDYDKDKSIDQRKHGKGHWVRNVVSVPYLASFNLGSGPATGKEFVHIPSCHPGFIGHVGILKTLVTRLLVMTSALAWRAMTVAVLLDRSKTPRTRKQKCETILGDLQSHLSETTAFGRAFIQVKEKYIVATAVRHEHRLSRAQNLPIGKPPRGILPAKASRVRRTQIDRQSLTTNAVSDIFEVHIDEHPYEGSPADNKRYRLTWDEEDGQQWSIAPVILPKNVAPADPSDKRFLCYTSGGIDIRDIMGSSLGDRKPLPKGATRVETLPISTVVLTLSEQANSRLFRSHWEDVTGLMVNEALVASLPAECSAVPSASANTVNDPYYPKDFFEQSRSKRALPFTASSLRARDYSFYLSQAKKHLPANPGDLLWLIDRFFTMNFLNGGHVDLISASLHNNSIFKLIAFFCRDAMYKHHPHLTTFLAFASMAEMGQDERNVSSNALTIACELLRQSTERKSKTANFADKTSASRYVIKLAGDAQRPQGAIRAVEEPILERDVEILTDITDDEAEPDEGSPKPAGHVEEPMSSDDDDDDILFPKPATLASDKKGKGKVEQVAGQKKSDNGHGRAATEGMKRRRDDSDDEAESSKSSTKAPRHTSTIKRRHAL</sequence>
<proteinExistence type="predicted"/>
<feature type="compositionally biased region" description="Acidic residues" evidence="1">
    <location>
        <begin position="1000"/>
        <end position="1009"/>
    </location>
</feature>
<dbReference type="InParanoid" id="A0A1Y2MHQ7"/>
<organism evidence="2 3">
    <name type="scientific">Epicoccum nigrum</name>
    <name type="common">Soil fungus</name>
    <name type="synonym">Epicoccum purpurascens</name>
    <dbReference type="NCBI Taxonomy" id="105696"/>
    <lineage>
        <taxon>Eukaryota</taxon>
        <taxon>Fungi</taxon>
        <taxon>Dikarya</taxon>
        <taxon>Ascomycota</taxon>
        <taxon>Pezizomycotina</taxon>
        <taxon>Dothideomycetes</taxon>
        <taxon>Pleosporomycetidae</taxon>
        <taxon>Pleosporales</taxon>
        <taxon>Pleosporineae</taxon>
        <taxon>Didymellaceae</taxon>
        <taxon>Epicoccum</taxon>
    </lineage>
</organism>
<feature type="compositionally biased region" description="Basic residues" evidence="1">
    <location>
        <begin position="1090"/>
        <end position="1103"/>
    </location>
</feature>
<protein>
    <submittedName>
        <fullName evidence="2">Uncharacterized protein</fullName>
    </submittedName>
</protein>
<dbReference type="Proteomes" id="UP000193240">
    <property type="component" value="Unassembled WGS sequence"/>
</dbReference>
<name>A0A1Y2MHQ7_EPING</name>
<feature type="compositionally biased region" description="Polar residues" evidence="1">
    <location>
        <begin position="17"/>
        <end position="26"/>
    </location>
</feature>
<feature type="region of interest" description="Disordered" evidence="1">
    <location>
        <begin position="1000"/>
        <end position="1103"/>
    </location>
</feature>
<dbReference type="EMBL" id="KZ107838">
    <property type="protein sequence ID" value="OSS55067.1"/>
    <property type="molecule type" value="Genomic_DNA"/>
</dbReference>
<feature type="region of interest" description="Disordered" evidence="1">
    <location>
        <begin position="1"/>
        <end position="26"/>
    </location>
</feature>
<evidence type="ECO:0000313" key="3">
    <source>
        <dbReference type="Proteomes" id="UP000193240"/>
    </source>
</evidence>
<accession>A0A1Y2MHQ7</accession>
<dbReference type="AlphaFoldDB" id="A0A1Y2MHQ7"/>